<evidence type="ECO:0000256" key="1">
    <source>
        <dbReference type="SAM" id="Phobius"/>
    </source>
</evidence>
<dbReference type="GO" id="GO:0016788">
    <property type="term" value="F:hydrolase activity, acting on ester bonds"/>
    <property type="evidence" value="ECO:0007669"/>
    <property type="project" value="UniProtKB-ARBA"/>
</dbReference>
<evidence type="ECO:0000313" key="2">
    <source>
        <dbReference type="EMBL" id="QIE59074.1"/>
    </source>
</evidence>
<organism evidence="2 3">
    <name type="scientific">Rasiella rasia</name>
    <dbReference type="NCBI Taxonomy" id="2744027"/>
    <lineage>
        <taxon>Bacteria</taxon>
        <taxon>Pseudomonadati</taxon>
        <taxon>Bacteroidota</taxon>
        <taxon>Flavobacteriia</taxon>
        <taxon>Flavobacteriales</taxon>
        <taxon>Flavobacteriaceae</taxon>
        <taxon>Rasiella</taxon>
    </lineage>
</organism>
<keyword evidence="1" id="KW-0812">Transmembrane</keyword>
<evidence type="ECO:0000313" key="3">
    <source>
        <dbReference type="Proteomes" id="UP000505306"/>
    </source>
</evidence>
<gene>
    <name evidence="2" type="ORF">G5B37_05715</name>
</gene>
<dbReference type="AlphaFoldDB" id="A0A6G6GKM7"/>
<protein>
    <recommendedName>
        <fullName evidence="4">SGNH/GDSL hydrolase family protein</fullName>
    </recommendedName>
</protein>
<name>A0A6G6GKM7_9FLAO</name>
<reference evidence="2 3" key="1">
    <citation type="submission" date="2020-02" db="EMBL/GenBank/DDBJ databases">
        <title>Complete genome sequence of Flavobacteriaceae bacterium.</title>
        <authorList>
            <person name="Kim S.-J."/>
            <person name="Kim Y.-S."/>
            <person name="Kim K.-H."/>
        </authorList>
    </citation>
    <scope>NUCLEOTIDE SEQUENCE [LARGE SCALE GENOMIC DNA]</scope>
    <source>
        <strain evidence="2 3">RR4-40</strain>
    </source>
</reference>
<dbReference type="KEGG" id="mgel:G5B37_05715"/>
<dbReference type="Gene3D" id="3.40.50.1110">
    <property type="entry name" value="SGNH hydrolase"/>
    <property type="match status" value="1"/>
</dbReference>
<keyword evidence="1" id="KW-1133">Transmembrane helix</keyword>
<dbReference type="InterPro" id="IPR036514">
    <property type="entry name" value="SGNH_hydro_sf"/>
</dbReference>
<dbReference type="EMBL" id="CP049057">
    <property type="protein sequence ID" value="QIE59074.1"/>
    <property type="molecule type" value="Genomic_DNA"/>
</dbReference>
<evidence type="ECO:0008006" key="4">
    <source>
        <dbReference type="Google" id="ProtNLM"/>
    </source>
</evidence>
<sequence>MKRLYNYIALFLIPVFLVWLGIELFYRFADTAYTEKDKQLRTEYKNAEVLVLGNSHALFGIDPSYFEARTFNAANISQTLYFDERILNTYIDSLPELETVIVTISYFSLSQKDNSLGDTWRKYFYKHQMGLDVPIVSNWDVRNYSLALTRRFRKSVELLQVYAEEGTVALVKPNGYGLQDERDIVADKEAIVPIIVKKHEDGSLDFNHNTNRLQTMITTCKARDINVLLVEMPMYQTYYNALMPEKKEKIVSVLEHLASSNPNVQYLKLSEDNRFTDKDLRDADHLTNEGAAKASKIINAFIEENFQ</sequence>
<dbReference type="SUPFAM" id="SSF52266">
    <property type="entry name" value="SGNH hydrolase"/>
    <property type="match status" value="1"/>
</dbReference>
<feature type="transmembrane region" description="Helical" evidence="1">
    <location>
        <begin position="7"/>
        <end position="29"/>
    </location>
</feature>
<keyword evidence="1" id="KW-0472">Membrane</keyword>
<dbReference type="Proteomes" id="UP000505306">
    <property type="component" value="Chromosome"/>
</dbReference>
<proteinExistence type="predicted"/>
<keyword evidence="3" id="KW-1185">Reference proteome</keyword>
<dbReference type="RefSeq" id="WP_164679104.1">
    <property type="nucleotide sequence ID" value="NZ_CP049057.1"/>
</dbReference>
<accession>A0A6G6GKM7</accession>